<dbReference type="AlphaFoldDB" id="A0A380TWS9"/>
<name>A0A380TWS9_9PAST</name>
<accession>A0A380TWS9</accession>
<reference evidence="1 2" key="1">
    <citation type="submission" date="2018-06" db="EMBL/GenBank/DDBJ databases">
        <authorList>
            <consortium name="Pathogen Informatics"/>
            <person name="Doyle S."/>
        </authorList>
    </citation>
    <scope>NUCLEOTIDE SEQUENCE [LARGE SCALE GENOMIC DNA]</scope>
    <source>
        <strain evidence="1 2">NCTC10801</strain>
    </source>
</reference>
<proteinExistence type="predicted"/>
<evidence type="ECO:0000313" key="1">
    <source>
        <dbReference type="EMBL" id="SUT93148.1"/>
    </source>
</evidence>
<gene>
    <name evidence="1" type="ORF">NCTC10801_01902</name>
</gene>
<dbReference type="EMBL" id="UFRQ01000003">
    <property type="protein sequence ID" value="SUT93148.1"/>
    <property type="molecule type" value="Genomic_DNA"/>
</dbReference>
<evidence type="ECO:0000313" key="2">
    <source>
        <dbReference type="Proteomes" id="UP000254649"/>
    </source>
</evidence>
<keyword evidence="2" id="KW-1185">Reference proteome</keyword>
<sequence>MAEFGIVSTDERGRKIDLSKRTAMIMDILLIPYNSNGSKTYSYNVGSVMCTNNDIAYQSGHKGKVINFSINGKTLTWNWVDFDHIKSTAQTVLVFAGV</sequence>
<organism evidence="1 2">
    <name type="scientific">[Actinobacillus] rossii</name>
    <dbReference type="NCBI Taxonomy" id="123820"/>
    <lineage>
        <taxon>Bacteria</taxon>
        <taxon>Pseudomonadati</taxon>
        <taxon>Pseudomonadota</taxon>
        <taxon>Gammaproteobacteria</taxon>
        <taxon>Pasteurellales</taxon>
        <taxon>Pasteurellaceae</taxon>
    </lineage>
</organism>
<dbReference type="Proteomes" id="UP000254649">
    <property type="component" value="Unassembled WGS sequence"/>
</dbReference>
<protein>
    <submittedName>
        <fullName evidence="1">Uncharacterized protein</fullName>
    </submittedName>
</protein>